<dbReference type="SMART" id="SM00575">
    <property type="entry name" value="ZnF_PMZ"/>
    <property type="match status" value="1"/>
</dbReference>
<name>A0A2U1LBY5_ARTAN</name>
<evidence type="ECO:0000256" key="4">
    <source>
        <dbReference type="PROSITE-ProRule" id="PRU00325"/>
    </source>
</evidence>
<dbReference type="Pfam" id="PF04434">
    <property type="entry name" value="SWIM"/>
    <property type="match status" value="1"/>
</dbReference>
<keyword evidence="1" id="KW-0479">Metal-binding</keyword>
<dbReference type="InterPro" id="IPR007527">
    <property type="entry name" value="Znf_SWIM"/>
</dbReference>
<dbReference type="PANTHER" id="PTHR31973:SF189">
    <property type="entry name" value="TRANSPOSASE, MUDR, PLANT, MULE TRANSPOSASE DOMAIN PROTEIN-RELATED"/>
    <property type="match status" value="1"/>
</dbReference>
<dbReference type="EMBL" id="PKPP01010242">
    <property type="protein sequence ID" value="PWA46523.1"/>
    <property type="molecule type" value="Genomic_DNA"/>
</dbReference>
<keyword evidence="2 4" id="KW-0863">Zinc-finger</keyword>
<keyword evidence="3" id="KW-0862">Zinc</keyword>
<gene>
    <name evidence="6" type="ORF">CTI12_AA507900</name>
</gene>
<evidence type="ECO:0000313" key="7">
    <source>
        <dbReference type="Proteomes" id="UP000245207"/>
    </source>
</evidence>
<dbReference type="InterPro" id="IPR006564">
    <property type="entry name" value="Znf_PMZ"/>
</dbReference>
<dbReference type="Pfam" id="PF26130">
    <property type="entry name" value="PB1-like"/>
    <property type="match status" value="1"/>
</dbReference>
<dbReference type="InterPro" id="IPR018289">
    <property type="entry name" value="MULE_transposase_dom"/>
</dbReference>
<organism evidence="6 7">
    <name type="scientific">Artemisia annua</name>
    <name type="common">Sweet wormwood</name>
    <dbReference type="NCBI Taxonomy" id="35608"/>
    <lineage>
        <taxon>Eukaryota</taxon>
        <taxon>Viridiplantae</taxon>
        <taxon>Streptophyta</taxon>
        <taxon>Embryophyta</taxon>
        <taxon>Tracheophyta</taxon>
        <taxon>Spermatophyta</taxon>
        <taxon>Magnoliopsida</taxon>
        <taxon>eudicotyledons</taxon>
        <taxon>Gunneridae</taxon>
        <taxon>Pentapetalae</taxon>
        <taxon>asterids</taxon>
        <taxon>campanulids</taxon>
        <taxon>Asterales</taxon>
        <taxon>Asteraceae</taxon>
        <taxon>Asteroideae</taxon>
        <taxon>Anthemideae</taxon>
        <taxon>Artemisiinae</taxon>
        <taxon>Artemisia</taxon>
    </lineage>
</organism>
<keyword evidence="7" id="KW-1185">Reference proteome</keyword>
<dbReference type="GO" id="GO:0008270">
    <property type="term" value="F:zinc ion binding"/>
    <property type="evidence" value="ECO:0007669"/>
    <property type="project" value="UniProtKB-KW"/>
</dbReference>
<evidence type="ECO:0000256" key="3">
    <source>
        <dbReference type="ARBA" id="ARBA00022833"/>
    </source>
</evidence>
<feature type="domain" description="SWIM-type" evidence="5">
    <location>
        <begin position="675"/>
        <end position="702"/>
    </location>
</feature>
<evidence type="ECO:0000256" key="2">
    <source>
        <dbReference type="ARBA" id="ARBA00022771"/>
    </source>
</evidence>
<dbReference type="Proteomes" id="UP000245207">
    <property type="component" value="Unassembled WGS sequence"/>
</dbReference>
<sequence>MASLTIRFHHDGLFIGLPIEYIEGNSDTIKDVEFDNMTYDKCFDFLAYASKYPVVGLYYCVPGCDLTDGIREIKSNQQLGDFVAVGLEYGGKIDVYLEHHGDAKALVEDEIEDLSVDPIYKVKKGVNYHDHDPNLSWNEMVSILGMKFEDHEQMKIMLANYAVANGYQLWYKRNDYKLLLALCGRNVSEGRCASKVDRRKSIADGSNKFTKKVVEGSSKEKVAEGTNKGKKRKTTLSNDVCKFRLWGSWMQNEASFQIKTLILDHTCAGYLIMVHWSHLSGLDKFKIHVSLGQCRRAKQRALYEIEGGLIEHYGKLWDYRDRILKTNPGSTVKLDVEEGSGSKTNFKRIYVCFKALKDGWTVGCRKVIGLDGCFLKGTIKGELLTAIGRDANNQMFPIAWAVINVENKDNWLWFLVSLGSKRSSKGMVTYAEHRQCTRHIYANLKKSWPGLYFKNIFWGAASTTMKDQVVKPTSKESMYASKLYIQLLSFCSLERWMNCGLQKRTIKGELLTAMGRDANNQMFPIAWAVINVENKDNWLWFLVSLGSKRSSKGMVTYAEHRQCSQIVGRKGPKYLEQNLLQMNRSCGAFENGICESYHASIINQRGKPIITMLEDIRIYLMQRLVVMSDKARELGDVITPSVRKEIEHKKKFLTYWEMYVSGYKEFKVRKLNEGYGANLETHTCTCRLWDLTGIPCIHAIAA</sequence>
<comment type="caution">
    <text evidence="6">The sequence shown here is derived from an EMBL/GenBank/DDBJ whole genome shotgun (WGS) entry which is preliminary data.</text>
</comment>
<evidence type="ECO:0000256" key="1">
    <source>
        <dbReference type="ARBA" id="ARBA00022723"/>
    </source>
</evidence>
<evidence type="ECO:0000313" key="6">
    <source>
        <dbReference type="EMBL" id="PWA46523.1"/>
    </source>
</evidence>
<dbReference type="AlphaFoldDB" id="A0A2U1LBY5"/>
<dbReference type="InterPro" id="IPR058594">
    <property type="entry name" value="PB1-like_dom_pln"/>
</dbReference>
<accession>A0A2U1LBY5</accession>
<dbReference type="PANTHER" id="PTHR31973">
    <property type="entry name" value="POLYPROTEIN, PUTATIVE-RELATED"/>
    <property type="match status" value="1"/>
</dbReference>
<evidence type="ECO:0000259" key="5">
    <source>
        <dbReference type="PROSITE" id="PS50966"/>
    </source>
</evidence>
<dbReference type="PROSITE" id="PS50966">
    <property type="entry name" value="ZF_SWIM"/>
    <property type="match status" value="1"/>
</dbReference>
<dbReference type="STRING" id="35608.A0A2U1LBY5"/>
<protein>
    <recommendedName>
        <fullName evidence="5">SWIM-type domain-containing protein</fullName>
    </recommendedName>
</protein>
<reference evidence="6 7" key="1">
    <citation type="journal article" date="2018" name="Mol. Plant">
        <title>The genome of Artemisia annua provides insight into the evolution of Asteraceae family and artemisinin biosynthesis.</title>
        <authorList>
            <person name="Shen Q."/>
            <person name="Zhang L."/>
            <person name="Liao Z."/>
            <person name="Wang S."/>
            <person name="Yan T."/>
            <person name="Shi P."/>
            <person name="Liu M."/>
            <person name="Fu X."/>
            <person name="Pan Q."/>
            <person name="Wang Y."/>
            <person name="Lv Z."/>
            <person name="Lu X."/>
            <person name="Zhang F."/>
            <person name="Jiang W."/>
            <person name="Ma Y."/>
            <person name="Chen M."/>
            <person name="Hao X."/>
            <person name="Li L."/>
            <person name="Tang Y."/>
            <person name="Lv G."/>
            <person name="Zhou Y."/>
            <person name="Sun X."/>
            <person name="Brodelius P.E."/>
            <person name="Rose J.K.C."/>
            <person name="Tang K."/>
        </authorList>
    </citation>
    <scope>NUCLEOTIDE SEQUENCE [LARGE SCALE GENOMIC DNA]</scope>
    <source>
        <strain evidence="7">cv. Huhao1</strain>
        <tissue evidence="6">Leaf</tissue>
    </source>
</reference>
<proteinExistence type="predicted"/>
<dbReference type="Pfam" id="PF10551">
    <property type="entry name" value="MULE"/>
    <property type="match status" value="1"/>
</dbReference>
<dbReference type="OrthoDB" id="1112577at2759"/>